<dbReference type="AlphaFoldDB" id="A0A2L2T9T9"/>
<sequence length="293" mass="31619">MKVFLVVAAALATSSIAAPTTDKSLAGRESHLFDAGAEEGAVNALSVDLEGYISNPEAQKATTNVKRSKSSKDKALTKTYMISRKKGSRKSHKKHPKRLVKLKLFTTGFKSGPDIIDNLDSTLDQITVHTDKIDTILAQVDAGKLSEKKGTTDTVKEISSIRNILSASLNRLSATHNTNSLKLTDGERQTIIEEIDELLTKLLRTLEEIIRSLGASLRMNASMNPMMNVLTSFLGGMATADKGLATELQNLVSLIIKDQAAETDGKGLSLLLSGFENSLLRLHSNLKVTGNSN</sequence>
<dbReference type="Proteomes" id="UP000245910">
    <property type="component" value="Chromosome II"/>
</dbReference>
<evidence type="ECO:0008006" key="4">
    <source>
        <dbReference type="Google" id="ProtNLM"/>
    </source>
</evidence>
<name>A0A2L2T9T9_9HYPO</name>
<feature type="signal peptide" evidence="1">
    <location>
        <begin position="1"/>
        <end position="17"/>
    </location>
</feature>
<evidence type="ECO:0000256" key="1">
    <source>
        <dbReference type="SAM" id="SignalP"/>
    </source>
</evidence>
<organism evidence="2 3">
    <name type="scientific">Fusarium venenatum</name>
    <dbReference type="NCBI Taxonomy" id="56646"/>
    <lineage>
        <taxon>Eukaryota</taxon>
        <taxon>Fungi</taxon>
        <taxon>Dikarya</taxon>
        <taxon>Ascomycota</taxon>
        <taxon>Pezizomycotina</taxon>
        <taxon>Sordariomycetes</taxon>
        <taxon>Hypocreomycetidae</taxon>
        <taxon>Hypocreales</taxon>
        <taxon>Nectriaceae</taxon>
        <taxon>Fusarium</taxon>
    </lineage>
</organism>
<keyword evidence="3" id="KW-1185">Reference proteome</keyword>
<evidence type="ECO:0000313" key="2">
    <source>
        <dbReference type="EMBL" id="CEI62051.1"/>
    </source>
</evidence>
<dbReference type="OrthoDB" id="5100293at2759"/>
<reference evidence="3" key="1">
    <citation type="submission" date="2014-10" db="EMBL/GenBank/DDBJ databases">
        <authorList>
            <person name="King R."/>
        </authorList>
    </citation>
    <scope>NUCLEOTIDE SEQUENCE [LARGE SCALE GENOMIC DNA]</scope>
    <source>
        <strain evidence="3">A3/5</strain>
    </source>
</reference>
<feature type="chain" id="PRO_5014675845" description="NACHT-NTPase and P-loop NTPases N-terminal domain-containing protein" evidence="1">
    <location>
        <begin position="18"/>
        <end position="293"/>
    </location>
</feature>
<evidence type="ECO:0000313" key="3">
    <source>
        <dbReference type="Proteomes" id="UP000245910"/>
    </source>
</evidence>
<proteinExistence type="predicted"/>
<keyword evidence="1" id="KW-0732">Signal</keyword>
<accession>A0A2L2T9T9</accession>
<protein>
    <recommendedName>
        <fullName evidence="4">NACHT-NTPase and P-loop NTPases N-terminal domain-containing protein</fullName>
    </recommendedName>
</protein>
<dbReference type="EMBL" id="LN649230">
    <property type="protein sequence ID" value="CEI62051.1"/>
    <property type="molecule type" value="Genomic_DNA"/>
</dbReference>